<name>A0AAI8VBU5_9PEZI</name>
<dbReference type="EMBL" id="CAUWAG010000003">
    <property type="protein sequence ID" value="CAJ2501521.1"/>
    <property type="molecule type" value="Genomic_DNA"/>
</dbReference>
<feature type="transmembrane region" description="Helical" evidence="1">
    <location>
        <begin position="36"/>
        <end position="60"/>
    </location>
</feature>
<proteinExistence type="predicted"/>
<feature type="transmembrane region" description="Helical" evidence="1">
    <location>
        <begin position="67"/>
        <end position="87"/>
    </location>
</feature>
<comment type="caution">
    <text evidence="2">The sequence shown here is derived from an EMBL/GenBank/DDBJ whole genome shotgun (WGS) entry which is preliminary data.</text>
</comment>
<sequence length="123" mass="12625">MPSPAALTIYAFGLTALLAGIGSLLDPAGSLPQLGLPYACVAAARGNGLAAIAMGLYYSLAAYQENTAFFAVTVPMRSLTTAVFWAQGWRLPAVWEGAGALATAFALLLWGRAAAGEGKGKIY</sequence>
<feature type="transmembrane region" description="Helical" evidence="1">
    <location>
        <begin position="7"/>
        <end position="24"/>
    </location>
</feature>
<gene>
    <name evidence="2" type="ORF">KHLLAP_LOCUS1989</name>
</gene>
<evidence type="ECO:0000313" key="2">
    <source>
        <dbReference type="EMBL" id="CAJ2501521.1"/>
    </source>
</evidence>
<keyword evidence="1" id="KW-0812">Transmembrane</keyword>
<keyword evidence="3" id="KW-1185">Reference proteome</keyword>
<dbReference type="AlphaFoldDB" id="A0AAI8VBU5"/>
<keyword evidence="1" id="KW-1133">Transmembrane helix</keyword>
<evidence type="ECO:0000256" key="1">
    <source>
        <dbReference type="SAM" id="Phobius"/>
    </source>
</evidence>
<organism evidence="2 3">
    <name type="scientific">Anthostomella pinea</name>
    <dbReference type="NCBI Taxonomy" id="933095"/>
    <lineage>
        <taxon>Eukaryota</taxon>
        <taxon>Fungi</taxon>
        <taxon>Dikarya</taxon>
        <taxon>Ascomycota</taxon>
        <taxon>Pezizomycotina</taxon>
        <taxon>Sordariomycetes</taxon>
        <taxon>Xylariomycetidae</taxon>
        <taxon>Xylariales</taxon>
        <taxon>Xylariaceae</taxon>
        <taxon>Anthostomella</taxon>
    </lineage>
</organism>
<evidence type="ECO:0000313" key="3">
    <source>
        <dbReference type="Proteomes" id="UP001295740"/>
    </source>
</evidence>
<reference evidence="2" key="1">
    <citation type="submission" date="2023-10" db="EMBL/GenBank/DDBJ databases">
        <authorList>
            <person name="Hackl T."/>
        </authorList>
    </citation>
    <scope>NUCLEOTIDE SEQUENCE</scope>
</reference>
<keyword evidence="1" id="KW-0472">Membrane</keyword>
<protein>
    <submittedName>
        <fullName evidence="2">Uu.00g043740.m01.CDS01</fullName>
    </submittedName>
</protein>
<dbReference type="Proteomes" id="UP001295740">
    <property type="component" value="Unassembled WGS sequence"/>
</dbReference>
<feature type="transmembrane region" description="Helical" evidence="1">
    <location>
        <begin position="93"/>
        <end position="111"/>
    </location>
</feature>
<accession>A0AAI8VBU5</accession>